<dbReference type="HOGENOM" id="CLU_2204597_0_0_11"/>
<dbReference type="AlphaFoldDB" id="B8HIR8"/>
<organism evidence="1 2">
    <name type="scientific">Pseudarthrobacter chlorophenolicus (strain ATCC 700700 / DSM 12829 / CIP 107037 / JCM 12360 / KCTC 9906 / NCIMB 13794 / A6)</name>
    <name type="common">Arthrobacter chlorophenolicus</name>
    <dbReference type="NCBI Taxonomy" id="452863"/>
    <lineage>
        <taxon>Bacteria</taxon>
        <taxon>Bacillati</taxon>
        <taxon>Actinomycetota</taxon>
        <taxon>Actinomycetes</taxon>
        <taxon>Micrococcales</taxon>
        <taxon>Micrococcaceae</taxon>
        <taxon>Pseudarthrobacter</taxon>
    </lineage>
</organism>
<proteinExistence type="predicted"/>
<sequence length="107" mass="12352">MGHMKILNINRRSVGQVEVALPFDTDRQVLRAFEYLVSRQHLSDFRYDPDVDGEDADRELIADYLRRRNSGECMDGGPEADDIRRFIPKLWGAELNCDVRELIAVEA</sequence>
<gene>
    <name evidence="1" type="ordered locus">Achl_4364</name>
</gene>
<protein>
    <submittedName>
        <fullName evidence="1">Uncharacterized protein</fullName>
    </submittedName>
</protein>
<dbReference type="KEGG" id="ach:Achl_4364"/>
<keyword evidence="1" id="KW-0614">Plasmid</keyword>
<reference evidence="1" key="1">
    <citation type="submission" date="2009-01" db="EMBL/GenBank/DDBJ databases">
        <title>Complete sequence of plasmid1 of Arthrobacter chlorophenolicus A6.</title>
        <authorList>
            <consortium name="US DOE Joint Genome Institute"/>
            <person name="Lucas S."/>
            <person name="Copeland A."/>
            <person name="Lapidus A."/>
            <person name="Glavina del Rio T."/>
            <person name="Tice H."/>
            <person name="Bruce D."/>
            <person name="Goodwin L."/>
            <person name="Pitluck S."/>
            <person name="Goltsman E."/>
            <person name="Clum A."/>
            <person name="Larimer F."/>
            <person name="Land M."/>
            <person name="Hauser L."/>
            <person name="Kyrpides N."/>
            <person name="Mikhailova N."/>
            <person name="Jansson J."/>
            <person name="Richardson P."/>
        </authorList>
    </citation>
    <scope>NUCLEOTIDE SEQUENCE [LARGE SCALE GENOMIC DNA]</scope>
    <source>
        <strain evidence="1">A6</strain>
        <plasmid evidence="1">pACHL01</plasmid>
    </source>
</reference>
<geneLocation type="plasmid" evidence="1 2">
    <name>pACHL01</name>
</geneLocation>
<dbReference type="EMBL" id="CP001342">
    <property type="protein sequence ID" value="ACL42315.1"/>
    <property type="molecule type" value="Genomic_DNA"/>
</dbReference>
<accession>B8HIR8</accession>
<keyword evidence="2" id="KW-1185">Reference proteome</keyword>
<evidence type="ECO:0000313" key="1">
    <source>
        <dbReference type="EMBL" id="ACL42315.1"/>
    </source>
</evidence>
<name>B8HIR8_PSECP</name>
<dbReference type="Proteomes" id="UP000002505">
    <property type="component" value="Plasmid pACHL01"/>
</dbReference>
<evidence type="ECO:0000313" key="2">
    <source>
        <dbReference type="Proteomes" id="UP000002505"/>
    </source>
</evidence>